<dbReference type="GO" id="GO:0006013">
    <property type="term" value="P:mannose metabolic process"/>
    <property type="evidence" value="ECO:0007669"/>
    <property type="project" value="InterPro"/>
</dbReference>
<dbReference type="RefSeq" id="WP_134744487.1">
    <property type="nucleotide sequence ID" value="NZ_JBFNGE010000074.1"/>
</dbReference>
<reference evidence="6 7" key="1">
    <citation type="submission" date="2019-01" db="EMBL/GenBank/DDBJ databases">
        <title>Draft Genome Sequences of Helcococcus ovis Strains Isolated from the Uterus and Vagina of Dairy Cows with Metritis.</title>
        <authorList>
            <person name="Cunha F."/>
            <person name="Jeon S.J."/>
            <person name="Kutzer P."/>
            <person name="Galvao K.N."/>
        </authorList>
    </citation>
    <scope>NUCLEOTIDE SEQUENCE [LARGE SCALE GENOMIC DNA]</scope>
    <source>
        <strain evidence="6 7">KG-37</strain>
    </source>
</reference>
<comment type="similarity">
    <text evidence="1">Belongs to the glycosyl hydrolase 38 family.</text>
</comment>
<dbReference type="SMART" id="SM00872">
    <property type="entry name" value="Alpha-mann_mid"/>
    <property type="match status" value="1"/>
</dbReference>
<feature type="domain" description="Glycoside hydrolase family 38 central" evidence="5">
    <location>
        <begin position="294"/>
        <end position="366"/>
    </location>
</feature>
<proteinExistence type="inferred from homology"/>
<organism evidence="6 7">
    <name type="scientific">Helcococcus ovis</name>
    <dbReference type="NCBI Taxonomy" id="72026"/>
    <lineage>
        <taxon>Bacteria</taxon>
        <taxon>Bacillati</taxon>
        <taxon>Bacillota</taxon>
        <taxon>Tissierellia</taxon>
        <taxon>Tissierellales</taxon>
        <taxon>Peptoniphilaceae</taxon>
        <taxon>Helcococcus</taxon>
    </lineage>
</organism>
<protein>
    <submittedName>
        <fullName evidence="6">Alpha-mannosidase</fullName>
    </submittedName>
</protein>
<evidence type="ECO:0000256" key="2">
    <source>
        <dbReference type="ARBA" id="ARBA00022723"/>
    </source>
</evidence>
<dbReference type="EMBL" id="SCFR01000028">
    <property type="protein sequence ID" value="TFF64853.1"/>
    <property type="molecule type" value="Genomic_DNA"/>
</dbReference>
<dbReference type="CDD" id="cd10814">
    <property type="entry name" value="GH38N_AMII_SpGH38_like"/>
    <property type="match status" value="1"/>
</dbReference>
<keyword evidence="4" id="KW-0326">Glycosidase</keyword>
<dbReference type="SUPFAM" id="SSF88688">
    <property type="entry name" value="Families 57/38 glycoside transferase middle domain"/>
    <property type="match status" value="1"/>
</dbReference>
<evidence type="ECO:0000256" key="1">
    <source>
        <dbReference type="ARBA" id="ARBA00009792"/>
    </source>
</evidence>
<dbReference type="PANTHER" id="PTHR46017:SF2">
    <property type="entry name" value="MANNOSYLGLYCERATE HYDROLASE"/>
    <property type="match status" value="1"/>
</dbReference>
<dbReference type="Pfam" id="PF01074">
    <property type="entry name" value="Glyco_hydro_38N"/>
    <property type="match status" value="1"/>
</dbReference>
<dbReference type="InterPro" id="IPR027291">
    <property type="entry name" value="Glyco_hydro_38_N_sf"/>
</dbReference>
<dbReference type="InterPro" id="IPR000602">
    <property type="entry name" value="Glyco_hydro_38_N"/>
</dbReference>
<evidence type="ECO:0000256" key="3">
    <source>
        <dbReference type="ARBA" id="ARBA00022801"/>
    </source>
</evidence>
<dbReference type="InterPro" id="IPR041509">
    <property type="entry name" value="GH38_beta-1"/>
</dbReference>
<keyword evidence="2" id="KW-0479">Metal-binding</keyword>
<dbReference type="Proteomes" id="UP000297454">
    <property type="component" value="Unassembled WGS sequence"/>
</dbReference>
<dbReference type="GO" id="GO:0046872">
    <property type="term" value="F:metal ion binding"/>
    <property type="evidence" value="ECO:0007669"/>
    <property type="project" value="UniProtKB-KW"/>
</dbReference>
<dbReference type="Pfam" id="PF07748">
    <property type="entry name" value="Glyco_hydro_38C"/>
    <property type="match status" value="1"/>
</dbReference>
<dbReference type="Pfam" id="PF09261">
    <property type="entry name" value="Alpha-mann_mid"/>
    <property type="match status" value="1"/>
</dbReference>
<dbReference type="GO" id="GO:0009313">
    <property type="term" value="P:oligosaccharide catabolic process"/>
    <property type="evidence" value="ECO:0007669"/>
    <property type="project" value="TreeGrafter"/>
</dbReference>
<name>A0A4R9C016_9FIRM</name>
<dbReference type="Pfam" id="PF18438">
    <property type="entry name" value="Glyco_hydro_38"/>
    <property type="match status" value="1"/>
</dbReference>
<dbReference type="Gene3D" id="1.20.1270.50">
    <property type="entry name" value="Glycoside hydrolase family 38, central domain"/>
    <property type="match status" value="1"/>
</dbReference>
<accession>A0A4R9C016</accession>
<dbReference type="PANTHER" id="PTHR46017">
    <property type="entry name" value="ALPHA-MANNOSIDASE 2C1"/>
    <property type="match status" value="1"/>
</dbReference>
<dbReference type="InterPro" id="IPR037094">
    <property type="entry name" value="Glyco_hydro_38_cen_sf"/>
</dbReference>
<evidence type="ECO:0000313" key="6">
    <source>
        <dbReference type="EMBL" id="TFF64853.1"/>
    </source>
</evidence>
<dbReference type="SUPFAM" id="SSF88713">
    <property type="entry name" value="Glycoside hydrolase/deacetylase"/>
    <property type="match status" value="1"/>
</dbReference>
<comment type="caution">
    <text evidence="6">The sequence shown here is derived from an EMBL/GenBank/DDBJ whole genome shotgun (WGS) entry which is preliminary data.</text>
</comment>
<sequence length="876" mass="102227">MKKIVHVVSHSHWDREWYMPLVSHQMRLVDLIDGIIEASKDNKFISFQMDGHYLPIEDYLAIRPENRDVVYRLIKEGKIIIGPWYILQDSFLTSGESNVRNLEIGMKKSEELGVPAKIGYFPDTFGNIGQAPQILKKAGINNAYFGRGVKATGFANVVFEDYTSSSSEMYWQSPDGSKVLGILFANWYCNGVDIPYETELMKKYLDKKIEDMEKYASTRHLLLMNGCDHSPVQKNIGEIIEKANTLYEDYQFIHSNLDNYYESVASEVDGSKLSVIKGELRSQTTNGWGTLQGTSSSRYRLKNYNKIIEMRLEEVVQPLYTMLFDKEKYPVDKIDYVYRTLFTNHPHDSICGCSVDSVHDGNIRRFKTCVEGLDYLENQAKKYLSENIKNDYKEEHVFTVINTTPYHQRKEATIEIEYAKRYFSGFEYLKFTQEMKKERIPNLRVVDDYVEYDTYVKDLGVLFDYELPDNQFRRGYFTRKIQVKFVTELDPFERRIFRLVPKEDYIGKPNMIDTREVDTNILNLKIEDNATLTITDKRNNKVYKNVFMIEDSGDIGNEYIYRQSGDKKVIKSSTLVDYSVEELTTKLYEIKMTERISVPKSASQQLLDEQKLVISVENRTAPRCDEYVDILVYKKIKIDKLKSTITAKIKFENTAKDHRMRILIDHNLDTDKVNAESIFEVVSRDAYPPKTWENPDFTQNFNRFVEMHDKDGGFTISSVGVQEYEQTEDGLALTLFRAVGEMGDWGYFPTPDAQCQEFLRFEFHLDFFVKDYVSSWQRALGNRVPYFTTQIAKNEGKIEANTAYDMNLGSNIFSTLYRNEKGERILRVYNPDKITHRLYVQNGEICDILGRKSLNDESLNNSFLNPYEIRTIKWED</sequence>
<dbReference type="InterPro" id="IPR011330">
    <property type="entry name" value="Glyco_hydro/deAcase_b/a-brl"/>
</dbReference>
<dbReference type="Gene3D" id="2.60.40.2210">
    <property type="match status" value="1"/>
</dbReference>
<evidence type="ECO:0000256" key="4">
    <source>
        <dbReference type="ARBA" id="ARBA00023295"/>
    </source>
</evidence>
<dbReference type="Gene3D" id="2.70.98.30">
    <property type="entry name" value="Golgi alpha-mannosidase II, domain 4"/>
    <property type="match status" value="1"/>
</dbReference>
<dbReference type="AlphaFoldDB" id="A0A4R9C016"/>
<dbReference type="InterPro" id="IPR011682">
    <property type="entry name" value="Glyco_hydro_38_C"/>
</dbReference>
<dbReference type="GO" id="GO:0030246">
    <property type="term" value="F:carbohydrate binding"/>
    <property type="evidence" value="ECO:0007669"/>
    <property type="project" value="InterPro"/>
</dbReference>
<dbReference type="SUPFAM" id="SSF74650">
    <property type="entry name" value="Galactose mutarotase-like"/>
    <property type="match status" value="1"/>
</dbReference>
<dbReference type="InterPro" id="IPR028995">
    <property type="entry name" value="Glyco_hydro_57/38_cen_sf"/>
</dbReference>
<keyword evidence="7" id="KW-1185">Reference proteome</keyword>
<evidence type="ECO:0000313" key="7">
    <source>
        <dbReference type="Proteomes" id="UP000297454"/>
    </source>
</evidence>
<dbReference type="InterPro" id="IPR015341">
    <property type="entry name" value="Glyco_hydro_38_cen"/>
</dbReference>
<dbReference type="Gene3D" id="3.20.110.10">
    <property type="entry name" value="Glycoside hydrolase 38, N terminal domain"/>
    <property type="match status" value="1"/>
</dbReference>
<dbReference type="InterPro" id="IPR011013">
    <property type="entry name" value="Gal_mutarotase_sf_dom"/>
</dbReference>
<dbReference type="GO" id="GO:0004559">
    <property type="term" value="F:alpha-mannosidase activity"/>
    <property type="evidence" value="ECO:0007669"/>
    <property type="project" value="InterPro"/>
</dbReference>
<evidence type="ECO:0000259" key="5">
    <source>
        <dbReference type="SMART" id="SM00872"/>
    </source>
</evidence>
<gene>
    <name evidence="6" type="ORF">EQF91_07075</name>
</gene>
<keyword evidence="3" id="KW-0378">Hydrolase</keyword>